<sequence>MTSFSLLMYGGGAIDAQGECENANGTCERINVIAKEGTADLWCALLPYRCPGPESLRALRGYASASFQIADPPPSVDELQSNFMQSHMTAGCHGDDRTMLFLKARGPGTVDYAMELRKTLSCAATVDGSAVNSTIDRALTSGAQCLLPFTIRGRQFRDCVWMTDPDATLRENVELQRGWSCMHQEADIEYTCDVGFMNLESAEGDWACDMKDSGMYVEGTDLTPGWYAFEFCGVDLGSNGLSLKLWDKSQGTGWYGGMAILATHGNLWSTSVTVKDNQHDYCGACHGEVVENSAVVNYCEAGRTAVRTADDCKIAARFINATYFGTLDDPHAPVDCISFVGDDSAAASVYFNAHASGRASLGYRKLCYKTESMEAWYEAEPEPWVCRQDADCRYEGCYHATWDLPGHCNTASGQCYHGFNKSSWSYCPQPGSHCFADCAAATSCEDEDISNDPNGYALGGCLSDCMPAKVHAYVRDETAPYLRRMCADTSLFTLRTGSCSVSPDGACLYSPNAATHGVHPSNYSDNALCSFSVNRRARLTASYFQTERGKDFLDMIQFGWYDPWTNAMLRFHGNQGPVNVTVDESVMIRFSSNDIISNAGFEICGVEAQDSDDPPGEPTDGLDQYFMGCGEHDESMCVEDCCATMQWSSPQVCAAGYVPVRSASSGCDFECQPQCPEEPAPTYPACAHGWMCVEGIAYKFFIEEVTWDTAQSHCESLGGTLATVESFRQDAFLRGQTGKLSSWLGLFSAASSDEPSKSSTQSDGVGASAWSWVEKLQPLKDSDYQNWVPDSHDGKCAGYPYGVQVSTEFGDYPHAVSWTPMPCEQRNPYTCSVRQQHKVSSAFVNTTRWHGNRCREGNCTMYWHGSDAECWAHCELTHNASLLAVSTSHRRQRGNDSDSDSGGMCCCHTSCSCWDPSDDHDVYILPSHAPESLCGAPWAHSCDNFCADDNSTEVPSKAHAAGEASKEACQSGCDRAVDCKAYEWYYEGWHGTRCHLVFEDSDDCSTTFSRGGAQCHFKGCDWQCYLERYDDVQTATGSNLQKAEFHWYYYGANEERICTCSDSFSEADSEFELGWGDYSVSENSSDTDDRAIITSWSSCDGECAHLDDGEVVTVLLAAGVGYHTMTHEECQKLCEDIEQCTAYLYNTEQPDALGKRCYIMLSASTICHVPRDNSDGARCFFKDPSPPCDLCSDPDRPFNADMPASTHCVSENGEHIDQNNGLDFQDVDACKAAGGTSLVVYRCYEAQLALESSYDTLTCLTQRNQWVDACCKESCWSSHDPSKCTDSLGLCWALLSEDEVWTCADRYTVRLLSSEYPEIADMEFIAWEYQCVQYICGECYTEGLFYIAPDINNQYGEVPLGDISPETYESSPSMCQERCARHPECSYFTFYEALSGMCLLFTSSAQSVIYWSTAAMGSPFGGDPISGPRACSTGNQSFAACSTSNATCISEDSLSPYNADAMDEMREFMHLHNYSGFVSKYISAPIDGSCSNGSVLVQGLAYFPNATGTVTWGIRDAEGVLSPLQHKIPNVLVDSSSAFCLDTTMDGAYTVETIDYSGCRPQYILGAPPSDMIGGYSIPRHEQRELLVGARGSAGCDCGEKLTTKGECMQALAAIAAQNSWNTISTLWDGRDEDGKELMMAYGCHLAYFGWYLVVAFNANTSLPSSHEGLFPLCGVQGFAARIDVVDLNGCSIGHDANHLHEDKHGAIRLDNLVHLRTSGVRTNKSNLEGYDLVGLDGCIPDYGIFHNLAIYGILYEVGVWTIEHCTDLCSNEIHCQSLTWVPAQPSSPPNSDSYFGNSTNQSYSNSSSSSTSRCILHSMNPRAAISTALPSSPYDVLCYAKIYDAGDSCTVPESNFSTSRRIYKPEAVKDPEMCDSEDSYKIRMQTTAYAGDIGWQLVEHIQVAVTSQEHSRTSEGHADLNSAVENPQEHVLISAASGMDLEDFTDQTEHWCLQPGNYTIQYVDDLEGLNRPGGDLDRDAEVTGCISRLSAWTSMNDSPSDILTTEGIPGWLVAHEFCSDASDVSTAAYAYGPWNISCCKPYMGHIELPLTIPYTGQEHHIPLEDSEPRKRYLGIEGDNRLLAGMLLSQRRYSEDACDTKFDNLSGVCHSSSVSTTPYGIDPVFLPTSDLYRDDLVPTKCCNISAYTSECMPPTCGDFYQVTRLAMSDDSDGRCAGMLWCSLQSSCRIF</sequence>
<keyword evidence="2" id="KW-1015">Disulfide bond</keyword>
<name>A0AAE0F3W6_9CHLO</name>
<dbReference type="GO" id="GO:0006508">
    <property type="term" value="P:proteolysis"/>
    <property type="evidence" value="ECO:0007669"/>
    <property type="project" value="InterPro"/>
</dbReference>
<protein>
    <recommendedName>
        <fullName evidence="7">CUB domain-containing protein</fullName>
    </recommendedName>
</protein>
<evidence type="ECO:0000313" key="5">
    <source>
        <dbReference type="EMBL" id="KAK3250853.1"/>
    </source>
</evidence>
<dbReference type="PROSITE" id="PS50948">
    <property type="entry name" value="PAN"/>
    <property type="match status" value="2"/>
</dbReference>
<evidence type="ECO:0000259" key="4">
    <source>
        <dbReference type="PROSITE" id="PS50948"/>
    </source>
</evidence>
<keyword evidence="6" id="KW-1185">Reference proteome</keyword>
<dbReference type="SUPFAM" id="SSF49854">
    <property type="entry name" value="Spermadhesin, CUB domain"/>
    <property type="match status" value="1"/>
</dbReference>
<keyword evidence="1" id="KW-0677">Repeat</keyword>
<dbReference type="EMBL" id="LGRX02026454">
    <property type="protein sequence ID" value="KAK3250853.1"/>
    <property type="molecule type" value="Genomic_DNA"/>
</dbReference>
<accession>A0AAE0F3W6</accession>
<evidence type="ECO:0000256" key="1">
    <source>
        <dbReference type="ARBA" id="ARBA00022737"/>
    </source>
</evidence>
<dbReference type="InterPro" id="IPR016186">
    <property type="entry name" value="C-type_lectin-like/link_sf"/>
</dbReference>
<dbReference type="Pfam" id="PF00059">
    <property type="entry name" value="Lectin_C"/>
    <property type="match status" value="1"/>
</dbReference>
<dbReference type="InterPro" id="IPR035914">
    <property type="entry name" value="Sperma_CUB_dom_sf"/>
</dbReference>
<dbReference type="InterPro" id="IPR003609">
    <property type="entry name" value="Pan_app"/>
</dbReference>
<dbReference type="Gene3D" id="3.50.4.10">
    <property type="entry name" value="Hepatocyte Growth Factor"/>
    <property type="match status" value="1"/>
</dbReference>
<proteinExistence type="predicted"/>
<dbReference type="InterPro" id="IPR001304">
    <property type="entry name" value="C-type_lectin-like"/>
</dbReference>
<dbReference type="CDD" id="cd00037">
    <property type="entry name" value="CLECT"/>
    <property type="match status" value="1"/>
</dbReference>
<dbReference type="Gene3D" id="3.10.100.10">
    <property type="entry name" value="Mannose-Binding Protein A, subunit A"/>
    <property type="match status" value="1"/>
</dbReference>
<evidence type="ECO:0000256" key="2">
    <source>
        <dbReference type="ARBA" id="ARBA00023157"/>
    </source>
</evidence>
<feature type="domain" description="Apple" evidence="4">
    <location>
        <begin position="1339"/>
        <end position="1415"/>
    </location>
</feature>
<dbReference type="Pfam" id="PF00024">
    <property type="entry name" value="PAN_1"/>
    <property type="match status" value="1"/>
</dbReference>
<dbReference type="SMART" id="SM00034">
    <property type="entry name" value="CLECT"/>
    <property type="match status" value="1"/>
</dbReference>
<gene>
    <name evidence="5" type="ORF">CYMTET_39789</name>
</gene>
<evidence type="ECO:0000259" key="3">
    <source>
        <dbReference type="PROSITE" id="PS50041"/>
    </source>
</evidence>
<dbReference type="SMART" id="SM00223">
    <property type="entry name" value="APPLE"/>
    <property type="match status" value="2"/>
</dbReference>
<dbReference type="PROSITE" id="PS50041">
    <property type="entry name" value="C_TYPE_LECTIN_2"/>
    <property type="match status" value="1"/>
</dbReference>
<evidence type="ECO:0008006" key="7">
    <source>
        <dbReference type="Google" id="ProtNLM"/>
    </source>
</evidence>
<feature type="domain" description="C-type lectin" evidence="3">
    <location>
        <begin position="693"/>
        <end position="832"/>
    </location>
</feature>
<dbReference type="Proteomes" id="UP001190700">
    <property type="component" value="Unassembled WGS sequence"/>
</dbReference>
<dbReference type="GO" id="GO:0005576">
    <property type="term" value="C:extracellular region"/>
    <property type="evidence" value="ECO:0007669"/>
    <property type="project" value="InterPro"/>
</dbReference>
<dbReference type="InterPro" id="IPR000177">
    <property type="entry name" value="Apple"/>
</dbReference>
<evidence type="ECO:0000313" key="6">
    <source>
        <dbReference type="Proteomes" id="UP001190700"/>
    </source>
</evidence>
<dbReference type="InterPro" id="IPR016187">
    <property type="entry name" value="CTDL_fold"/>
</dbReference>
<organism evidence="5 6">
    <name type="scientific">Cymbomonas tetramitiformis</name>
    <dbReference type="NCBI Taxonomy" id="36881"/>
    <lineage>
        <taxon>Eukaryota</taxon>
        <taxon>Viridiplantae</taxon>
        <taxon>Chlorophyta</taxon>
        <taxon>Pyramimonadophyceae</taxon>
        <taxon>Pyramimonadales</taxon>
        <taxon>Pyramimonadaceae</taxon>
        <taxon>Cymbomonas</taxon>
    </lineage>
</organism>
<comment type="caution">
    <text evidence="5">The sequence shown here is derived from an EMBL/GenBank/DDBJ whole genome shotgun (WGS) entry which is preliminary data.</text>
</comment>
<dbReference type="SUPFAM" id="SSF56436">
    <property type="entry name" value="C-type lectin-like"/>
    <property type="match status" value="1"/>
</dbReference>
<reference evidence="5 6" key="1">
    <citation type="journal article" date="2015" name="Genome Biol. Evol.">
        <title>Comparative Genomics of a Bacterivorous Green Alga Reveals Evolutionary Causalities and Consequences of Phago-Mixotrophic Mode of Nutrition.</title>
        <authorList>
            <person name="Burns J.A."/>
            <person name="Paasch A."/>
            <person name="Narechania A."/>
            <person name="Kim E."/>
        </authorList>
    </citation>
    <scope>NUCLEOTIDE SEQUENCE [LARGE SCALE GENOMIC DNA]</scope>
    <source>
        <strain evidence="5 6">PLY_AMNH</strain>
    </source>
</reference>
<feature type="domain" description="Apple" evidence="4">
    <location>
        <begin position="946"/>
        <end position="1020"/>
    </location>
</feature>